<dbReference type="InterPro" id="IPR036397">
    <property type="entry name" value="RNaseH_sf"/>
</dbReference>
<accession>A0ABY6KHF0</accession>
<evidence type="ECO:0000256" key="1">
    <source>
        <dbReference type="SAM" id="MobiDB-lite"/>
    </source>
</evidence>
<feature type="region of interest" description="Disordered" evidence="1">
    <location>
        <begin position="453"/>
        <end position="507"/>
    </location>
</feature>
<protein>
    <submittedName>
        <fullName evidence="2">Uncharacterized protein</fullName>
    </submittedName>
</protein>
<dbReference type="Gene3D" id="3.30.420.10">
    <property type="entry name" value="Ribonuclease H-like superfamily/Ribonuclease H"/>
    <property type="match status" value="1"/>
</dbReference>
<reference evidence="2 3" key="1">
    <citation type="submission" date="2022-01" db="EMBL/GenBank/DDBJ databases">
        <title>A chromosomal length assembly of Cordylochernes scorpioides.</title>
        <authorList>
            <person name="Zeh D."/>
            <person name="Zeh J."/>
        </authorList>
    </citation>
    <scope>NUCLEOTIDE SEQUENCE [LARGE SCALE GENOMIC DNA]</scope>
    <source>
        <strain evidence="2">IN4F17</strain>
        <tissue evidence="2">Whole Body</tissue>
    </source>
</reference>
<keyword evidence="3" id="KW-1185">Reference proteome</keyword>
<dbReference type="EMBL" id="CP092867">
    <property type="protein sequence ID" value="UYV67884.1"/>
    <property type="molecule type" value="Genomic_DNA"/>
</dbReference>
<feature type="compositionally biased region" description="Basic and acidic residues" evidence="1">
    <location>
        <begin position="200"/>
        <end position="211"/>
    </location>
</feature>
<organism evidence="2 3">
    <name type="scientific">Cordylochernes scorpioides</name>
    <dbReference type="NCBI Taxonomy" id="51811"/>
    <lineage>
        <taxon>Eukaryota</taxon>
        <taxon>Metazoa</taxon>
        <taxon>Ecdysozoa</taxon>
        <taxon>Arthropoda</taxon>
        <taxon>Chelicerata</taxon>
        <taxon>Arachnida</taxon>
        <taxon>Pseudoscorpiones</taxon>
        <taxon>Cheliferoidea</taxon>
        <taxon>Chernetidae</taxon>
        <taxon>Cordylochernes</taxon>
    </lineage>
</organism>
<dbReference type="InterPro" id="IPR052709">
    <property type="entry name" value="Transposase-MT_Hybrid"/>
</dbReference>
<gene>
    <name evidence="2" type="ORF">LAZ67_5002380</name>
</gene>
<dbReference type="PANTHER" id="PTHR46060:SF1">
    <property type="entry name" value="MARINER MOS1 TRANSPOSASE-LIKE PROTEIN"/>
    <property type="match status" value="1"/>
</dbReference>
<dbReference type="Proteomes" id="UP001235939">
    <property type="component" value="Chromosome 05"/>
</dbReference>
<dbReference type="Pfam" id="PF01359">
    <property type="entry name" value="Transposase_1"/>
    <property type="match status" value="1"/>
</dbReference>
<dbReference type="InterPro" id="IPR001888">
    <property type="entry name" value="Transposase_1"/>
</dbReference>
<feature type="region of interest" description="Disordered" evidence="1">
    <location>
        <begin position="184"/>
        <end position="220"/>
    </location>
</feature>
<name>A0ABY6KHF0_9ARAC</name>
<feature type="compositionally biased region" description="Basic and acidic residues" evidence="1">
    <location>
        <begin position="453"/>
        <end position="464"/>
    </location>
</feature>
<proteinExistence type="predicted"/>
<evidence type="ECO:0000313" key="3">
    <source>
        <dbReference type="Proteomes" id="UP001235939"/>
    </source>
</evidence>
<sequence length="537" mass="61597">MAKAKKEKEEIENVNHLIMPTFVKYHPTLNIKTWLSNFELKCDSYNLDAQWRILHISDYLQDEALIYHYEILSNIGNWPEAKEKLINRFQKIELMPLVEAIKVYQGEQETISDYYHRKMKMINLVKLPSKSIVELLNEGILKKYKPYLATIDTGRPLNWLTMVNKIENSLTGSGTPVEKCHLQTSNPALHPSPRPAGYYEGREDVNDEGRAGRPSTSTTDEKINEVEKLILANRRITVREVAEDLNISIGSCHSIFIYDLGMRRVAAKFVPKLLNCDQKQHRMNIANEMVDSVRDDPNLLQRVITGDEAWVYGYNVETKAQSSQWKLPHEPRPKKARQVRSNVEVLLTLFFDCRGVVHNEFLPQGRTVNKEYYLQGIPPYDTTTDLNLQTYPPIEESRKLAIQRTQKSHENSRIIYDKTHLIPDFKIGDQSRQDCGRQGTSKQIDHCLYRKMEQGREEDPKEPMESDPDYESGENTTFPKLENTLGRTGEVTPSHEGATPPPAVSDVLGSLTRTLHQLSAVTGLSRDVGLPRYNGSY</sequence>
<evidence type="ECO:0000313" key="2">
    <source>
        <dbReference type="EMBL" id="UYV67884.1"/>
    </source>
</evidence>
<dbReference type="PANTHER" id="PTHR46060">
    <property type="entry name" value="MARINER MOS1 TRANSPOSASE-LIKE PROTEIN"/>
    <property type="match status" value="1"/>
</dbReference>